<dbReference type="AlphaFoldDB" id="A0A840MG00"/>
<proteinExistence type="predicted"/>
<accession>A0A840MG00</accession>
<evidence type="ECO:0000256" key="1">
    <source>
        <dbReference type="SAM" id="SignalP"/>
    </source>
</evidence>
<reference evidence="2 3" key="1">
    <citation type="submission" date="2020-08" db="EMBL/GenBank/DDBJ databases">
        <title>Genomic Encyclopedia of Type Strains, Phase IV (KMG-IV): sequencing the most valuable type-strain genomes for metagenomic binning, comparative biology and taxonomic classification.</title>
        <authorList>
            <person name="Goeker M."/>
        </authorList>
    </citation>
    <scope>NUCLEOTIDE SEQUENCE [LARGE SCALE GENOMIC DNA]</scope>
    <source>
        <strain evidence="2 3">DSM 27165</strain>
    </source>
</reference>
<feature type="chain" id="PRO_5032816451" evidence="1">
    <location>
        <begin position="20"/>
        <end position="243"/>
    </location>
</feature>
<comment type="caution">
    <text evidence="2">The sequence shown here is derived from an EMBL/GenBank/DDBJ whole genome shotgun (WGS) entry which is preliminary data.</text>
</comment>
<evidence type="ECO:0000313" key="2">
    <source>
        <dbReference type="EMBL" id="MBB5018174.1"/>
    </source>
</evidence>
<organism evidence="2 3">
    <name type="scientific">Chitinivorax tropicus</name>
    <dbReference type="NCBI Taxonomy" id="714531"/>
    <lineage>
        <taxon>Bacteria</taxon>
        <taxon>Pseudomonadati</taxon>
        <taxon>Pseudomonadota</taxon>
        <taxon>Betaproteobacteria</taxon>
        <taxon>Chitinivorax</taxon>
    </lineage>
</organism>
<feature type="signal peptide" evidence="1">
    <location>
        <begin position="1"/>
        <end position="19"/>
    </location>
</feature>
<dbReference type="InterPro" id="IPR007433">
    <property type="entry name" value="DUF481"/>
</dbReference>
<dbReference type="Proteomes" id="UP000575898">
    <property type="component" value="Unassembled WGS sequence"/>
</dbReference>
<keyword evidence="3" id="KW-1185">Reference proteome</keyword>
<evidence type="ECO:0000313" key="3">
    <source>
        <dbReference type="Proteomes" id="UP000575898"/>
    </source>
</evidence>
<dbReference type="RefSeq" id="WP_184037038.1">
    <property type="nucleotide sequence ID" value="NZ_JACHHY010000007.1"/>
</dbReference>
<sequence length="243" mass="27362">MKTGIALLAACLVSQSALADASPEAGWNGDVEIGMHLTSGNDSGQLWLGEIDLYHQTLGRSDRIQLDGRYQQKRDREDNHRSVSSARYKFSLKSEFADAPQDDYRFVLVRNRYNRFAYYQNMPSLVVGIGRYFKPTEASELALEIGPGVRWNRRSPGPTEREALLHVAEELEWKLTEQTSLVQEATIEAGRQVGVSHLELSIRNSLSKTLALKVGVTNTRENKIPNTQSEIETETRVTVVYSF</sequence>
<dbReference type="Pfam" id="PF04338">
    <property type="entry name" value="DUF481"/>
    <property type="match status" value="1"/>
</dbReference>
<gene>
    <name evidence="2" type="ORF">HNQ59_001459</name>
</gene>
<protein>
    <submittedName>
        <fullName evidence="2">Putative salt-induced outer membrane protein</fullName>
    </submittedName>
</protein>
<keyword evidence="1" id="KW-0732">Signal</keyword>
<name>A0A840MG00_9PROT</name>
<dbReference type="EMBL" id="JACHHY010000007">
    <property type="protein sequence ID" value="MBB5018174.1"/>
    <property type="molecule type" value="Genomic_DNA"/>
</dbReference>